<sequence length="303" mass="33320">MCIGVWTLEHPLYALILCTNRDEFLDRPTQNAHFHNFGEKTEDHPADILSGLDMRAGGTWLGIGRNGKVALLTNITEEAVNLSTSRGSLVSSFLLSDPALPLEEETARMIAQDGKYSGFNLMLFAPRLESDGSLTYETVLVTNHGAGGVLNSRPLSADERCCGGISNGIDGAGASNWPKIKRVTQDFDAVLQSFPPSPSEDELVDRLMEVLAWRCDESVLDRSHLRNTVHVTPIQYKPAKNGVPTLNGTRLSTVILIRRDGQVRFVERDIWQLLPDGKPVLAPPSSTRVFQFKLGINQGRLSV</sequence>
<accession>A0A0C2WY97</accession>
<dbReference type="InParanoid" id="A0A0C2WY97"/>
<dbReference type="EMBL" id="KN818234">
    <property type="protein sequence ID" value="KIL66792.1"/>
    <property type="molecule type" value="Genomic_DNA"/>
</dbReference>
<dbReference type="GO" id="GO:0009306">
    <property type="term" value="P:protein secretion"/>
    <property type="evidence" value="ECO:0007669"/>
    <property type="project" value="TreeGrafter"/>
</dbReference>
<gene>
    <name evidence="1" type="ORF">M378DRAFT_74693</name>
</gene>
<dbReference type="InterPro" id="IPR008551">
    <property type="entry name" value="TANGO2"/>
</dbReference>
<dbReference type="GO" id="GO:0007030">
    <property type="term" value="P:Golgi organization"/>
    <property type="evidence" value="ECO:0007669"/>
    <property type="project" value="TreeGrafter"/>
</dbReference>
<dbReference type="PANTHER" id="PTHR17985">
    <property type="entry name" value="SER/THR-RICH PROTEIN T10 IN DGCR REGION"/>
    <property type="match status" value="1"/>
</dbReference>
<keyword evidence="2" id="KW-1185">Reference proteome</keyword>
<dbReference type="HOGENOM" id="CLU_047037_0_1_1"/>
<dbReference type="OrthoDB" id="191601at2759"/>
<dbReference type="Proteomes" id="UP000054549">
    <property type="component" value="Unassembled WGS sequence"/>
</dbReference>
<proteinExistence type="predicted"/>
<protein>
    <recommendedName>
        <fullName evidence="3">DUF833-domain-containing protein</fullName>
    </recommendedName>
</protein>
<dbReference type="Pfam" id="PF05742">
    <property type="entry name" value="TANGO2"/>
    <property type="match status" value="1"/>
</dbReference>
<evidence type="ECO:0008006" key="3">
    <source>
        <dbReference type="Google" id="ProtNLM"/>
    </source>
</evidence>
<evidence type="ECO:0000313" key="2">
    <source>
        <dbReference type="Proteomes" id="UP000054549"/>
    </source>
</evidence>
<dbReference type="PANTHER" id="PTHR17985:SF8">
    <property type="entry name" value="TRANSPORT AND GOLGI ORGANIZATION PROTEIN 2 HOMOLOG"/>
    <property type="match status" value="1"/>
</dbReference>
<name>A0A0C2WY97_AMAMK</name>
<dbReference type="GO" id="GO:0005794">
    <property type="term" value="C:Golgi apparatus"/>
    <property type="evidence" value="ECO:0007669"/>
    <property type="project" value="TreeGrafter"/>
</dbReference>
<evidence type="ECO:0000313" key="1">
    <source>
        <dbReference type="EMBL" id="KIL66792.1"/>
    </source>
</evidence>
<dbReference type="AlphaFoldDB" id="A0A0C2WY97"/>
<reference evidence="1 2" key="1">
    <citation type="submission" date="2014-04" db="EMBL/GenBank/DDBJ databases">
        <title>Evolutionary Origins and Diversification of the Mycorrhizal Mutualists.</title>
        <authorList>
            <consortium name="DOE Joint Genome Institute"/>
            <consortium name="Mycorrhizal Genomics Consortium"/>
            <person name="Kohler A."/>
            <person name="Kuo A."/>
            <person name="Nagy L.G."/>
            <person name="Floudas D."/>
            <person name="Copeland A."/>
            <person name="Barry K.W."/>
            <person name="Cichocki N."/>
            <person name="Veneault-Fourrey C."/>
            <person name="LaButti K."/>
            <person name="Lindquist E.A."/>
            <person name="Lipzen A."/>
            <person name="Lundell T."/>
            <person name="Morin E."/>
            <person name="Murat C."/>
            <person name="Riley R."/>
            <person name="Ohm R."/>
            <person name="Sun H."/>
            <person name="Tunlid A."/>
            <person name="Henrissat B."/>
            <person name="Grigoriev I.V."/>
            <person name="Hibbett D.S."/>
            <person name="Martin F."/>
        </authorList>
    </citation>
    <scope>NUCLEOTIDE SEQUENCE [LARGE SCALE GENOMIC DNA]</scope>
    <source>
        <strain evidence="1 2">Koide BX008</strain>
    </source>
</reference>
<organism evidence="1 2">
    <name type="scientific">Amanita muscaria (strain Koide BX008)</name>
    <dbReference type="NCBI Taxonomy" id="946122"/>
    <lineage>
        <taxon>Eukaryota</taxon>
        <taxon>Fungi</taxon>
        <taxon>Dikarya</taxon>
        <taxon>Basidiomycota</taxon>
        <taxon>Agaricomycotina</taxon>
        <taxon>Agaricomycetes</taxon>
        <taxon>Agaricomycetidae</taxon>
        <taxon>Agaricales</taxon>
        <taxon>Pluteineae</taxon>
        <taxon>Amanitaceae</taxon>
        <taxon>Amanita</taxon>
    </lineage>
</organism>